<gene>
    <name evidence="3" type="ORF">Rt10032_c11g4517</name>
</gene>
<dbReference type="Proteomes" id="UP000321518">
    <property type="component" value="Unassembled WGS sequence"/>
</dbReference>
<dbReference type="EMBL" id="BJWK01000011">
    <property type="protein sequence ID" value="GEM10500.1"/>
    <property type="molecule type" value="Genomic_DNA"/>
</dbReference>
<dbReference type="OrthoDB" id="8062037at2759"/>
<protein>
    <submittedName>
        <fullName evidence="3">Epiglycanin</fullName>
    </submittedName>
</protein>
<keyword evidence="2" id="KW-0732">Signal</keyword>
<comment type="caution">
    <text evidence="3">The sequence shown here is derived from an EMBL/GenBank/DDBJ whole genome shotgun (WGS) entry which is preliminary data.</text>
</comment>
<feature type="signal peptide" evidence="2">
    <location>
        <begin position="1"/>
        <end position="24"/>
    </location>
</feature>
<feature type="region of interest" description="Disordered" evidence="1">
    <location>
        <begin position="331"/>
        <end position="362"/>
    </location>
</feature>
<proteinExistence type="predicted"/>
<feature type="chain" id="PRO_5021721889" evidence="2">
    <location>
        <begin position="25"/>
        <end position="392"/>
    </location>
</feature>
<evidence type="ECO:0000256" key="2">
    <source>
        <dbReference type="SAM" id="SignalP"/>
    </source>
</evidence>
<evidence type="ECO:0000313" key="4">
    <source>
        <dbReference type="Proteomes" id="UP000321518"/>
    </source>
</evidence>
<feature type="compositionally biased region" description="Low complexity" evidence="1">
    <location>
        <begin position="334"/>
        <end position="361"/>
    </location>
</feature>
<evidence type="ECO:0000256" key="1">
    <source>
        <dbReference type="SAM" id="MobiDB-lite"/>
    </source>
</evidence>
<organism evidence="3 4">
    <name type="scientific">Rhodotorula toruloides</name>
    <name type="common">Yeast</name>
    <name type="synonym">Rhodosporidium toruloides</name>
    <dbReference type="NCBI Taxonomy" id="5286"/>
    <lineage>
        <taxon>Eukaryota</taxon>
        <taxon>Fungi</taxon>
        <taxon>Dikarya</taxon>
        <taxon>Basidiomycota</taxon>
        <taxon>Pucciniomycotina</taxon>
        <taxon>Microbotryomycetes</taxon>
        <taxon>Sporidiobolales</taxon>
        <taxon>Sporidiobolaceae</taxon>
        <taxon>Rhodotorula</taxon>
    </lineage>
</organism>
<evidence type="ECO:0000313" key="3">
    <source>
        <dbReference type="EMBL" id="GEM10500.1"/>
    </source>
</evidence>
<accession>A0A511KJF3</accession>
<reference evidence="3 4" key="1">
    <citation type="submission" date="2019-07" db="EMBL/GenBank/DDBJ databases">
        <title>Rhodotorula toruloides NBRC10032 genome sequencing.</title>
        <authorList>
            <person name="Shida Y."/>
            <person name="Takaku H."/>
            <person name="Ogasawara W."/>
            <person name="Mori K."/>
        </authorList>
    </citation>
    <scope>NUCLEOTIDE SEQUENCE [LARGE SCALE GENOMIC DNA]</scope>
    <source>
        <strain evidence="3 4">NBRC10032</strain>
    </source>
</reference>
<dbReference type="AlphaFoldDB" id="A0A511KJF3"/>
<name>A0A511KJF3_RHOTO</name>
<sequence length="392" mass="39387">MTRLASLAAALSLTCALFASPAAAQSPSSTSTSSSASLAGSSTASASAAAATASGAAIATGVVTIEGGVPAFAAGTSSTMNSTIQTGWSTDNARGTMKEGLTLLQNSSGTAENRTVYGVLLYFNETTANQNFTSTQIPWIAYISCDEAIQNYTMPVTSSSAAPTNGTASAGRDPTQTVNVLQQAEQLGAKGIVLYSTREQSCMLNYTMFAGNVSATNATLTNSTTANSTLANSTMTANVNSMSFVNGSIPIFSSTSQRVAQIIISQFSNIDPNHRYFNSSALSAATANLTAVLPSNGSVNLNIPTNYVLAQIVPSYSANDSSNGVVATLSRAQPAPTGSSPSRSASGSAPSQSSTGGPSSGCVKCDGGRSMVSLAVTSFLVGGLLGGVGLLP</sequence>